<accession>A0A1J4KUJ3</accession>
<gene>
    <name evidence="2" type="ORF">TRFO_14591</name>
</gene>
<dbReference type="InterPro" id="IPR001394">
    <property type="entry name" value="Peptidase_C19_UCH"/>
</dbReference>
<dbReference type="SUPFAM" id="SSF57850">
    <property type="entry name" value="RING/U-box"/>
    <property type="match status" value="1"/>
</dbReference>
<evidence type="ECO:0000313" key="3">
    <source>
        <dbReference type="Proteomes" id="UP000179807"/>
    </source>
</evidence>
<dbReference type="InterPro" id="IPR028889">
    <property type="entry name" value="USP"/>
</dbReference>
<dbReference type="RefSeq" id="XP_068368081.1">
    <property type="nucleotide sequence ID" value="XM_068497905.1"/>
</dbReference>
<dbReference type="Proteomes" id="UP000179807">
    <property type="component" value="Unassembled WGS sequence"/>
</dbReference>
<dbReference type="VEuPathDB" id="TrichDB:TRFO_14591"/>
<keyword evidence="3" id="KW-1185">Reference proteome</keyword>
<dbReference type="SUPFAM" id="SSF54001">
    <property type="entry name" value="Cysteine proteinases"/>
    <property type="match status" value="1"/>
</dbReference>
<dbReference type="CDD" id="cd02257">
    <property type="entry name" value="Peptidase_C19"/>
    <property type="match status" value="1"/>
</dbReference>
<proteinExistence type="predicted"/>
<dbReference type="EMBL" id="MLAK01000292">
    <property type="protein sequence ID" value="OHT14945.1"/>
    <property type="molecule type" value="Genomic_DNA"/>
</dbReference>
<dbReference type="OrthoDB" id="2420415at2759"/>
<dbReference type="AlphaFoldDB" id="A0A1J4KUJ3"/>
<sequence length="380" mass="44621">MNECQECYVLETDEEGVYKCDTCGKVFCQGHREDHRKSANHSTFTHIKSDDPFFFSEDDKFTTNSEQIYSPMVSGFANLGCTCYFNSCLHVLFSINELVNYFLSDECDQVNELGHQFHRFVTELNKGSRPKLQNSLLRNEVDRDNEKYLRSDPQDSIEFFDYLYSTIHQKLPDSNIDNLLEFSFSDTLQCKHCSQVFTEKVHNVRFLKVKPGLPFQSGRMSLNLLNMINNEFEKSPKVWNCPNCDHNEAKKNRKILNPPKYLIVLNRLDYGSREPDTRRKRDVQLEFDLNDLNISHHISCSLGDESEAHQKLDENQGHYRLIAFMDHSGKWAKYGHDTCYVRNGESDQWYWFNDSAVSIIDDIMENVVFGRQYLYLFKQK</sequence>
<dbReference type="GO" id="GO:0004843">
    <property type="term" value="F:cysteine-type deubiquitinase activity"/>
    <property type="evidence" value="ECO:0007669"/>
    <property type="project" value="InterPro"/>
</dbReference>
<evidence type="ECO:0000259" key="1">
    <source>
        <dbReference type="PROSITE" id="PS50235"/>
    </source>
</evidence>
<dbReference type="Pfam" id="PF00443">
    <property type="entry name" value="UCH"/>
    <property type="match status" value="1"/>
</dbReference>
<dbReference type="PANTHER" id="PTHR21646">
    <property type="entry name" value="UBIQUITIN CARBOXYL-TERMINAL HYDROLASE"/>
    <property type="match status" value="1"/>
</dbReference>
<reference evidence="2" key="1">
    <citation type="submission" date="2016-10" db="EMBL/GenBank/DDBJ databases">
        <authorList>
            <person name="Benchimol M."/>
            <person name="Almeida L.G."/>
            <person name="Vasconcelos A.T."/>
            <person name="Perreira-Neves A."/>
            <person name="Rosa I.A."/>
            <person name="Tasca T."/>
            <person name="Bogo M.R."/>
            <person name="de Souza W."/>
        </authorList>
    </citation>
    <scope>NUCLEOTIDE SEQUENCE [LARGE SCALE GENOMIC DNA]</scope>
    <source>
        <strain evidence="2">K</strain>
    </source>
</reference>
<dbReference type="InterPro" id="IPR038765">
    <property type="entry name" value="Papain-like_cys_pep_sf"/>
</dbReference>
<evidence type="ECO:0000313" key="2">
    <source>
        <dbReference type="EMBL" id="OHT14945.1"/>
    </source>
</evidence>
<dbReference type="InterPro" id="IPR050185">
    <property type="entry name" value="Ub_carboxyl-term_hydrolase"/>
</dbReference>
<dbReference type="GO" id="GO:0016579">
    <property type="term" value="P:protein deubiquitination"/>
    <property type="evidence" value="ECO:0007669"/>
    <property type="project" value="InterPro"/>
</dbReference>
<organism evidence="2 3">
    <name type="scientific">Tritrichomonas foetus</name>
    <dbReference type="NCBI Taxonomy" id="1144522"/>
    <lineage>
        <taxon>Eukaryota</taxon>
        <taxon>Metamonada</taxon>
        <taxon>Parabasalia</taxon>
        <taxon>Tritrichomonadida</taxon>
        <taxon>Tritrichomonadidae</taxon>
        <taxon>Tritrichomonas</taxon>
    </lineage>
</organism>
<dbReference type="Gene3D" id="3.90.70.10">
    <property type="entry name" value="Cysteine proteinases"/>
    <property type="match status" value="1"/>
</dbReference>
<protein>
    <recommendedName>
        <fullName evidence="1">USP domain-containing protein</fullName>
    </recommendedName>
</protein>
<dbReference type="GeneID" id="94832609"/>
<dbReference type="PANTHER" id="PTHR21646:SF10">
    <property type="entry name" value="UBIQUITIN CARBOXYL-TERMINAL HYDROLASE 14"/>
    <property type="match status" value="1"/>
</dbReference>
<feature type="domain" description="USP" evidence="1">
    <location>
        <begin position="74"/>
        <end position="380"/>
    </location>
</feature>
<name>A0A1J4KUJ3_9EUKA</name>
<dbReference type="PROSITE" id="PS50235">
    <property type="entry name" value="USP_3"/>
    <property type="match status" value="1"/>
</dbReference>
<comment type="caution">
    <text evidence="2">The sequence shown here is derived from an EMBL/GenBank/DDBJ whole genome shotgun (WGS) entry which is preliminary data.</text>
</comment>